<reference evidence="10 11" key="1">
    <citation type="submission" date="2024-10" db="EMBL/GenBank/DDBJ databases">
        <authorList>
            <person name="Kim D."/>
        </authorList>
    </citation>
    <scope>NUCLEOTIDE SEQUENCE [LARGE SCALE GENOMIC DNA]</scope>
    <source>
        <strain evidence="10">BH-2024</strain>
    </source>
</reference>
<comment type="caution">
    <text evidence="10">The sequence shown here is derived from an EMBL/GenBank/DDBJ whole genome shotgun (WGS) entry which is preliminary data.</text>
</comment>
<dbReference type="Gene3D" id="2.130.10.10">
    <property type="entry name" value="YVTN repeat-like/Quinoprotein amine dehydrogenase"/>
    <property type="match status" value="1"/>
</dbReference>
<gene>
    <name evidence="10" type="ORF">niasHT_018965</name>
</gene>
<name>A0ABD2LF92_9BILA</name>
<feature type="repeat" description="WD" evidence="7">
    <location>
        <begin position="587"/>
        <end position="619"/>
    </location>
</feature>
<feature type="region of interest" description="Disordered" evidence="8">
    <location>
        <begin position="1"/>
        <end position="20"/>
    </location>
</feature>
<comment type="subcellular location">
    <subcellularLocation>
        <location evidence="1">Cell projection</location>
        <location evidence="1">Cilium</location>
    </subcellularLocation>
</comment>
<dbReference type="InterPro" id="IPR056153">
    <property type="entry name" value="Beta-prop_IFT122_1st"/>
</dbReference>
<dbReference type="InterPro" id="IPR039857">
    <property type="entry name" value="Ift122/121"/>
</dbReference>
<dbReference type="InterPro" id="IPR036322">
    <property type="entry name" value="WD40_repeat_dom_sf"/>
</dbReference>
<dbReference type="Proteomes" id="UP001620626">
    <property type="component" value="Unassembled WGS sequence"/>
</dbReference>
<dbReference type="PANTHER" id="PTHR12764">
    <property type="entry name" value="WD REPEAT DOMAIN-RELATED"/>
    <property type="match status" value="1"/>
</dbReference>
<evidence type="ECO:0000256" key="7">
    <source>
        <dbReference type="PROSITE-ProRule" id="PRU00221"/>
    </source>
</evidence>
<feature type="domain" description="IFT122 first beta-propeller" evidence="9">
    <location>
        <begin position="549"/>
        <end position="725"/>
    </location>
</feature>
<evidence type="ECO:0000256" key="3">
    <source>
        <dbReference type="ARBA" id="ARBA00022574"/>
    </source>
</evidence>
<dbReference type="GO" id="GO:0005929">
    <property type="term" value="C:cilium"/>
    <property type="evidence" value="ECO:0007669"/>
    <property type="project" value="UniProtKB-SubCell"/>
</dbReference>
<keyword evidence="11" id="KW-1185">Reference proteome</keyword>
<accession>A0ABD2LF92</accession>
<protein>
    <recommendedName>
        <fullName evidence="2">Intraflagellar transport protein 122 homolog</fullName>
    </recommendedName>
</protein>
<dbReference type="AlphaFoldDB" id="A0ABD2LF92"/>
<dbReference type="InterPro" id="IPR015943">
    <property type="entry name" value="WD40/YVTN_repeat-like_dom_sf"/>
</dbReference>
<dbReference type="InterPro" id="IPR001680">
    <property type="entry name" value="WD40_rpt"/>
</dbReference>
<proteinExistence type="predicted"/>
<dbReference type="SUPFAM" id="SSF50978">
    <property type="entry name" value="WD40 repeat-like"/>
    <property type="match status" value="1"/>
</dbReference>
<keyword evidence="3 7" id="KW-0853">WD repeat</keyword>
<organism evidence="10 11">
    <name type="scientific">Heterodera trifolii</name>
    <dbReference type="NCBI Taxonomy" id="157864"/>
    <lineage>
        <taxon>Eukaryota</taxon>
        <taxon>Metazoa</taxon>
        <taxon>Ecdysozoa</taxon>
        <taxon>Nematoda</taxon>
        <taxon>Chromadorea</taxon>
        <taxon>Rhabditida</taxon>
        <taxon>Tylenchina</taxon>
        <taxon>Tylenchomorpha</taxon>
        <taxon>Tylenchoidea</taxon>
        <taxon>Heteroderidae</taxon>
        <taxon>Heteroderinae</taxon>
        <taxon>Heterodera</taxon>
    </lineage>
</organism>
<dbReference type="EMBL" id="JBICBT010000451">
    <property type="protein sequence ID" value="KAL3113350.1"/>
    <property type="molecule type" value="Genomic_DNA"/>
</dbReference>
<keyword evidence="4" id="KW-0677">Repeat</keyword>
<evidence type="ECO:0000259" key="9">
    <source>
        <dbReference type="Pfam" id="PF23381"/>
    </source>
</evidence>
<keyword evidence="6" id="KW-0966">Cell projection</keyword>
<evidence type="ECO:0000256" key="6">
    <source>
        <dbReference type="ARBA" id="ARBA00023273"/>
    </source>
</evidence>
<keyword evidence="5" id="KW-0969">Cilium</keyword>
<evidence type="ECO:0000256" key="2">
    <source>
        <dbReference type="ARBA" id="ARBA00019442"/>
    </source>
</evidence>
<dbReference type="PANTHER" id="PTHR12764:SF4">
    <property type="entry name" value="INTRAFLAGELLAR TRANSPORT PROTEIN 122 HOMOLOG"/>
    <property type="match status" value="1"/>
</dbReference>
<evidence type="ECO:0000256" key="4">
    <source>
        <dbReference type="ARBA" id="ARBA00022737"/>
    </source>
</evidence>
<dbReference type="Pfam" id="PF23381">
    <property type="entry name" value="Beta-prop_IFT122_1st"/>
    <property type="match status" value="1"/>
</dbReference>
<evidence type="ECO:0000256" key="1">
    <source>
        <dbReference type="ARBA" id="ARBA00004138"/>
    </source>
</evidence>
<evidence type="ECO:0000313" key="10">
    <source>
        <dbReference type="EMBL" id="KAL3113350.1"/>
    </source>
</evidence>
<dbReference type="SMART" id="SM00320">
    <property type="entry name" value="WD40"/>
    <property type="match status" value="4"/>
</dbReference>
<dbReference type="PROSITE" id="PS50294">
    <property type="entry name" value="WD_REPEATS_REGION"/>
    <property type="match status" value="1"/>
</dbReference>
<evidence type="ECO:0000313" key="11">
    <source>
        <dbReference type="Proteomes" id="UP001620626"/>
    </source>
</evidence>
<dbReference type="PROSITE" id="PS50082">
    <property type="entry name" value="WD_REPEATS_2"/>
    <property type="match status" value="1"/>
</dbReference>
<evidence type="ECO:0000256" key="5">
    <source>
        <dbReference type="ARBA" id="ARBA00023069"/>
    </source>
</evidence>
<evidence type="ECO:0000256" key="8">
    <source>
        <dbReference type="SAM" id="MobiDB-lite"/>
    </source>
</evidence>
<sequence length="780" mass="87149">MWASAWNSSSASSPNHRFSASTCTLRPLPPRIDPRLFRSAFLQFRASSLRDKAALAAFFPRCELKSVQAIVQRTNQRQSLTDNDDWANERINDGKLRVEVDSMDDATAADLTLSVHKFMAVVDNSVPLVQIGVQLRANFFQQKFQRALQQQQHQGGWHECTNKVSLIVQNVLNVRRITKSGRKCLLLSDSSMVLAFSDPSGSQSVPNTASAPVVHLSNAEPELFTELVSRGFVQKVVWHDQEAQCPMVVTLDQRQLQRHHYLQHLHSALSDPPSSAASAFSSSLTESILRWSSTIFSPFCRGLSLLPAALQWFGFTLCWSLLLPVSICTFDNDNAHQQPQFVALNDYDCQFDNDQPTELMEQCTVEHIRYQLRAGRAREQDKVNYGGSGGGGTHRIDQSAAVWMRDRRCNRTIGLLPFARSHLFLLLIDGICHELAAEKESAKTQQQRNGAEDKHGTSTAAPSLLFPKFVSQKQVPNCELTRSSMDLERTLRPDLDYTLSHPKEFNPICSVYSAQQLNAPFAPYFFFKMFTKLEWSDKHSFEDQEEAAAGSCIYSLAFKPDGTQLLAAIGTRVIVYDPNNGSVIISLRGHKELVYAVSFSFNGERYASGSQDRAVILWSEQHEGLLKYTHNDPVQCIAFSPTTTTLLSCAVTDFGLWTQTDKNVSKQKVHTKCTRCAWSSDAFFYAVGFFDGTVSVRSASGPTPIGEETARLERPGGEPVWALHFAQIASNNQISCEMLVVADWAQSIGFLAHSQGHLSHRSDKQLDYDPTAVGRWFATN</sequence>